<dbReference type="GO" id="GO:0006281">
    <property type="term" value="P:DNA repair"/>
    <property type="evidence" value="ECO:0007669"/>
    <property type="project" value="UniProtKB-KW"/>
</dbReference>
<evidence type="ECO:0000256" key="4">
    <source>
        <dbReference type="ARBA" id="ARBA00022603"/>
    </source>
</evidence>
<dbReference type="GO" id="GO:0032259">
    <property type="term" value="P:methylation"/>
    <property type="evidence" value="ECO:0007669"/>
    <property type="project" value="UniProtKB-KW"/>
</dbReference>
<dbReference type="InterPro" id="IPR014048">
    <property type="entry name" value="MethylDNA_cys_MeTrfase_DNA-bd"/>
</dbReference>
<keyword evidence="6" id="KW-0227">DNA damage</keyword>
<evidence type="ECO:0000256" key="6">
    <source>
        <dbReference type="ARBA" id="ARBA00022763"/>
    </source>
</evidence>
<evidence type="ECO:0000256" key="2">
    <source>
        <dbReference type="ARBA" id="ARBA00008711"/>
    </source>
</evidence>
<dbReference type="EC" id="2.1.1.63" evidence="3"/>
<evidence type="ECO:0000313" key="12">
    <source>
        <dbReference type="Proteomes" id="UP000252893"/>
    </source>
</evidence>
<dbReference type="InterPro" id="IPR004026">
    <property type="entry name" value="Ada_DNA_repair_Zn-bd"/>
</dbReference>
<dbReference type="InterPro" id="IPR036217">
    <property type="entry name" value="MethylDNA_cys_MeTrfase_DNAb"/>
</dbReference>
<evidence type="ECO:0000259" key="10">
    <source>
        <dbReference type="PROSITE" id="PS01124"/>
    </source>
</evidence>
<protein>
    <recommendedName>
        <fullName evidence="3">methylated-DNA--[protein]-cysteine S-methyltransferase</fullName>
        <ecNumber evidence="3">2.1.1.63</ecNumber>
    </recommendedName>
</protein>
<evidence type="ECO:0000256" key="5">
    <source>
        <dbReference type="ARBA" id="ARBA00022679"/>
    </source>
</evidence>
<dbReference type="InterPro" id="IPR018060">
    <property type="entry name" value="HTH_AraC"/>
</dbReference>
<dbReference type="GO" id="GO:0008270">
    <property type="term" value="F:zinc ion binding"/>
    <property type="evidence" value="ECO:0007669"/>
    <property type="project" value="InterPro"/>
</dbReference>
<evidence type="ECO:0000313" key="11">
    <source>
        <dbReference type="EMBL" id="RBO94710.1"/>
    </source>
</evidence>
<proteinExistence type="inferred from homology"/>
<feature type="domain" description="HTH araC/xylS-type" evidence="10">
    <location>
        <begin position="109"/>
        <end position="181"/>
    </location>
</feature>
<dbReference type="Gene3D" id="3.40.10.10">
    <property type="entry name" value="DNA Methylphosphotriester Repair Domain"/>
    <property type="match status" value="1"/>
</dbReference>
<dbReference type="PROSITE" id="PS01124">
    <property type="entry name" value="HTH_ARAC_FAMILY_2"/>
    <property type="match status" value="1"/>
</dbReference>
<dbReference type="NCBIfam" id="TIGR00589">
    <property type="entry name" value="ogt"/>
    <property type="match status" value="1"/>
</dbReference>
<gene>
    <name evidence="11" type="ORF">DFR47_10468</name>
</gene>
<dbReference type="AlphaFoldDB" id="A0A366DX80"/>
<organism evidence="11 12">
    <name type="scientific">Pseudochrobactrum asaccharolyticum</name>
    <dbReference type="NCBI Taxonomy" id="354351"/>
    <lineage>
        <taxon>Bacteria</taxon>
        <taxon>Pseudomonadati</taxon>
        <taxon>Pseudomonadota</taxon>
        <taxon>Alphaproteobacteria</taxon>
        <taxon>Hyphomicrobiales</taxon>
        <taxon>Brucellaceae</taxon>
        <taxon>Pseudochrobactrum</taxon>
    </lineage>
</organism>
<keyword evidence="7" id="KW-0010">Activator</keyword>
<keyword evidence="5 11" id="KW-0808">Transferase</keyword>
<dbReference type="Proteomes" id="UP000252893">
    <property type="component" value="Unassembled WGS sequence"/>
</dbReference>
<evidence type="ECO:0000256" key="1">
    <source>
        <dbReference type="ARBA" id="ARBA00001286"/>
    </source>
</evidence>
<dbReference type="SUPFAM" id="SSF57884">
    <property type="entry name" value="Ada DNA repair protein, N-terminal domain (N-Ada 10)"/>
    <property type="match status" value="1"/>
</dbReference>
<dbReference type="GO" id="GO:0043565">
    <property type="term" value="F:sequence-specific DNA binding"/>
    <property type="evidence" value="ECO:0007669"/>
    <property type="project" value="InterPro"/>
</dbReference>
<name>A0A366DX80_9HYPH</name>
<sequence length="448" mass="51012">MLFTLPDPKILYQALLDRDQSYDGHVFVGVTSTGIFCRLSCPARKPKFENSRFFDHPATCMEAGFRPCQRCRPLDYFRGKEPVVAKLLDCLDARPDHFWCEDDIIAMDLDPSTVRRAFKRHIGMTFLDMARLRRKARGLESIAAGHSVIDAQLEAGYDSGSGFREAITQLIGDTPAQLKGRELLKADWLETPIGSMLAVADQHHLHLLEFFERKGLPNELKKLRQYTKSSISFGRLPPIDQIETELKLYFTSGFTGFKTPLALYAPAFTRSVWDALQEIPLGQTCSYAELAERTGRPDAIRAVANANGANQLSIIIPCHRTIGSDGALTGYGGGLWRKRWLLEHEKRWLHNPLPEAKSEAFMGFQEFSFFRRIFAPKNRIAVRETTKFLNNIAMLFGKTQGKIIAERLVELHTLLLIFHDFTMHQRQIKELARLLINSLIIAMLQRIF</sequence>
<dbReference type="Gene3D" id="1.10.10.60">
    <property type="entry name" value="Homeodomain-like"/>
    <property type="match status" value="1"/>
</dbReference>
<evidence type="ECO:0000256" key="9">
    <source>
        <dbReference type="ARBA" id="ARBA00049348"/>
    </source>
</evidence>
<keyword evidence="4 11" id="KW-0489">Methyltransferase</keyword>
<reference evidence="11 12" key="1">
    <citation type="submission" date="2018-06" db="EMBL/GenBank/DDBJ databases">
        <title>Genomic Encyclopedia of Type Strains, Phase IV (KMG-IV): sequencing the most valuable type-strain genomes for metagenomic binning, comparative biology and taxonomic classification.</title>
        <authorList>
            <person name="Goeker M."/>
        </authorList>
    </citation>
    <scope>NUCLEOTIDE SEQUENCE [LARGE SCALE GENOMIC DNA]</scope>
    <source>
        <strain evidence="11 12">DSM 25619</strain>
    </source>
</reference>
<keyword evidence="8" id="KW-0234">DNA repair</keyword>
<dbReference type="Gene3D" id="1.10.10.10">
    <property type="entry name" value="Winged helix-like DNA-binding domain superfamily/Winged helix DNA-binding domain"/>
    <property type="match status" value="1"/>
</dbReference>
<dbReference type="GO" id="GO:0003908">
    <property type="term" value="F:methylated-DNA-[protein]-cysteine S-methyltransferase activity"/>
    <property type="evidence" value="ECO:0007669"/>
    <property type="project" value="UniProtKB-EC"/>
</dbReference>
<dbReference type="Gene3D" id="3.30.160.70">
    <property type="entry name" value="Methylated DNA-protein cysteine methyltransferase domain"/>
    <property type="match status" value="1"/>
</dbReference>
<dbReference type="InterPro" id="IPR036388">
    <property type="entry name" value="WH-like_DNA-bd_sf"/>
</dbReference>
<dbReference type="Pfam" id="PF01035">
    <property type="entry name" value="DNA_binding_1"/>
    <property type="match status" value="1"/>
</dbReference>
<dbReference type="SMART" id="SM00342">
    <property type="entry name" value="HTH_ARAC"/>
    <property type="match status" value="1"/>
</dbReference>
<evidence type="ECO:0000256" key="7">
    <source>
        <dbReference type="ARBA" id="ARBA00023159"/>
    </source>
</evidence>
<dbReference type="Pfam" id="PF12833">
    <property type="entry name" value="HTH_18"/>
    <property type="match status" value="1"/>
</dbReference>
<dbReference type="InterPro" id="IPR035451">
    <property type="entry name" value="Ada-like_dom_sf"/>
</dbReference>
<accession>A0A366DX80</accession>
<dbReference type="SUPFAM" id="SSF46767">
    <property type="entry name" value="Methylated DNA-protein cysteine methyltransferase, C-terminal domain"/>
    <property type="match status" value="1"/>
</dbReference>
<dbReference type="PANTHER" id="PTHR10815">
    <property type="entry name" value="METHYLATED-DNA--PROTEIN-CYSTEINE METHYLTRANSFERASE"/>
    <property type="match status" value="1"/>
</dbReference>
<comment type="catalytic activity">
    <reaction evidence="9">
        <text>a 6-O-methyl-2'-deoxyguanosine in DNA + L-cysteinyl-[protein] = S-methyl-L-cysteinyl-[protein] + a 2'-deoxyguanosine in DNA</text>
        <dbReference type="Rhea" id="RHEA:24000"/>
        <dbReference type="Rhea" id="RHEA-COMP:10131"/>
        <dbReference type="Rhea" id="RHEA-COMP:10132"/>
        <dbReference type="Rhea" id="RHEA-COMP:11367"/>
        <dbReference type="Rhea" id="RHEA-COMP:11368"/>
        <dbReference type="ChEBI" id="CHEBI:29950"/>
        <dbReference type="ChEBI" id="CHEBI:82612"/>
        <dbReference type="ChEBI" id="CHEBI:85445"/>
        <dbReference type="ChEBI" id="CHEBI:85448"/>
        <dbReference type="EC" id="2.1.1.63"/>
    </reaction>
</comment>
<comment type="catalytic activity">
    <reaction evidence="1">
        <text>a 4-O-methyl-thymidine in DNA + L-cysteinyl-[protein] = a thymidine in DNA + S-methyl-L-cysteinyl-[protein]</text>
        <dbReference type="Rhea" id="RHEA:53428"/>
        <dbReference type="Rhea" id="RHEA-COMP:10131"/>
        <dbReference type="Rhea" id="RHEA-COMP:10132"/>
        <dbReference type="Rhea" id="RHEA-COMP:13555"/>
        <dbReference type="Rhea" id="RHEA-COMP:13556"/>
        <dbReference type="ChEBI" id="CHEBI:29950"/>
        <dbReference type="ChEBI" id="CHEBI:82612"/>
        <dbReference type="ChEBI" id="CHEBI:137386"/>
        <dbReference type="ChEBI" id="CHEBI:137387"/>
        <dbReference type="EC" id="2.1.1.63"/>
    </reaction>
</comment>
<comment type="caution">
    <text evidence="11">The sequence shown here is derived from an EMBL/GenBank/DDBJ whole genome shotgun (WGS) entry which is preliminary data.</text>
</comment>
<dbReference type="GO" id="GO:0003700">
    <property type="term" value="F:DNA-binding transcription factor activity"/>
    <property type="evidence" value="ECO:0007669"/>
    <property type="project" value="InterPro"/>
</dbReference>
<dbReference type="SUPFAM" id="SSF53155">
    <property type="entry name" value="Methylated DNA-protein cysteine methyltransferase domain"/>
    <property type="match status" value="1"/>
</dbReference>
<evidence type="ECO:0000256" key="8">
    <source>
        <dbReference type="ARBA" id="ARBA00023204"/>
    </source>
</evidence>
<evidence type="ECO:0000256" key="3">
    <source>
        <dbReference type="ARBA" id="ARBA00011918"/>
    </source>
</evidence>
<dbReference type="CDD" id="cd06445">
    <property type="entry name" value="ATase"/>
    <property type="match status" value="1"/>
</dbReference>
<keyword evidence="12" id="KW-1185">Reference proteome</keyword>
<dbReference type="InterPro" id="IPR036631">
    <property type="entry name" value="MGMT_N_sf"/>
</dbReference>
<dbReference type="EMBL" id="QNRH01000004">
    <property type="protein sequence ID" value="RBO94710.1"/>
    <property type="molecule type" value="Genomic_DNA"/>
</dbReference>
<comment type="similarity">
    <text evidence="2">Belongs to the MGMT family.</text>
</comment>
<dbReference type="FunFam" id="1.10.10.10:FF:000214">
    <property type="entry name" value="Methylated-DNA--protein-cysteine methyltransferase"/>
    <property type="match status" value="1"/>
</dbReference>
<dbReference type="PANTHER" id="PTHR10815:SF5">
    <property type="entry name" value="METHYLATED-DNA--PROTEIN-CYSTEINE METHYLTRANSFERASE"/>
    <property type="match status" value="1"/>
</dbReference>
<dbReference type="Pfam" id="PF02805">
    <property type="entry name" value="Ada_Zn_binding"/>
    <property type="match status" value="1"/>
</dbReference>